<evidence type="ECO:0000313" key="1">
    <source>
        <dbReference type="EMBL" id="CCQ53907.1"/>
    </source>
</evidence>
<reference evidence="1 2" key="1">
    <citation type="submission" date="2013-01" db="EMBL/GenBank/DDBJ databases">
        <authorList>
            <person name="Bench S."/>
        </authorList>
    </citation>
    <scope>NUCLEOTIDE SEQUENCE [LARGE SCALE GENOMIC DNA]</scope>
    <source>
        <strain evidence="1 2">WH 0005</strain>
    </source>
</reference>
<protein>
    <submittedName>
        <fullName evidence="1">Streptococcal hemagglutinin protein</fullName>
    </submittedName>
</protein>
<organism evidence="1 2">
    <name type="scientific">Crocosphaera watsonii WH 0005</name>
    <dbReference type="NCBI Taxonomy" id="423472"/>
    <lineage>
        <taxon>Bacteria</taxon>
        <taxon>Bacillati</taxon>
        <taxon>Cyanobacteriota</taxon>
        <taxon>Cyanophyceae</taxon>
        <taxon>Oscillatoriophycideae</taxon>
        <taxon>Chroococcales</taxon>
        <taxon>Aphanothecaceae</taxon>
        <taxon>Crocosphaera</taxon>
    </lineage>
</organism>
<dbReference type="Proteomes" id="UP000017981">
    <property type="component" value="Unassembled WGS sequence"/>
</dbReference>
<dbReference type="RefSeq" id="WP_021832247.1">
    <property type="nucleotide sequence ID" value="NZ_CAQL01000058.1"/>
</dbReference>
<gene>
    <name evidence="1" type="ORF">CWATWH0005_3716</name>
</gene>
<proteinExistence type="predicted"/>
<dbReference type="EMBL" id="CAQL01000058">
    <property type="protein sequence ID" value="CCQ53907.1"/>
    <property type="molecule type" value="Genomic_DNA"/>
</dbReference>
<dbReference type="InterPro" id="IPR013517">
    <property type="entry name" value="FG-GAP"/>
</dbReference>
<evidence type="ECO:0000313" key="2">
    <source>
        <dbReference type="Proteomes" id="UP000017981"/>
    </source>
</evidence>
<accession>T2IMB7</accession>
<dbReference type="AlphaFoldDB" id="T2IMB7"/>
<dbReference type="Pfam" id="PF14312">
    <property type="entry name" value="FG-GAP_2"/>
    <property type="match status" value="1"/>
</dbReference>
<reference evidence="1 2" key="2">
    <citation type="submission" date="2013-09" db="EMBL/GenBank/DDBJ databases">
        <title>Whole genome comparison of six Crocosphaera watsonii strains with differing phenotypes.</title>
        <authorList>
            <person name="Bench S.R."/>
            <person name="Heller P."/>
            <person name="Frank I."/>
            <person name="Arciniega M."/>
            <person name="Shilova I.N."/>
            <person name="Zehr J.P."/>
        </authorList>
    </citation>
    <scope>NUCLEOTIDE SEQUENCE [LARGE SCALE GENOMIC DNA]</scope>
    <source>
        <strain evidence="1 2">WH 0005</strain>
    </source>
</reference>
<sequence>MVRLIFLIVTTGNLLHKLTAPDGAAGDQFGFPVSLSDNTALIGGFGDDDQGLNSGSAYLLMSPQVISYKS</sequence>
<comment type="caution">
    <text evidence="1">The sequence shown here is derived from an EMBL/GenBank/DDBJ whole genome shotgun (WGS) entry which is preliminary data.</text>
</comment>
<name>T2IMB7_CROWT</name>